<dbReference type="OrthoDB" id="1621678at2759"/>
<dbReference type="AlphaFoldDB" id="A0A4U6X909"/>
<dbReference type="InterPro" id="IPR040442">
    <property type="entry name" value="Pyrv_kinase-like_dom_sf"/>
</dbReference>
<gene>
    <name evidence="1" type="ORF">CTA1_12240</name>
</gene>
<accession>A0A4U6X909</accession>
<dbReference type="SUPFAM" id="SSF51621">
    <property type="entry name" value="Phosphoenolpyruvate/pyruvate domain"/>
    <property type="match status" value="1"/>
</dbReference>
<proteinExistence type="predicted"/>
<protein>
    <recommendedName>
        <fullName evidence="3">2-keto-3-deoxy-L-rhamnonate aldolase</fullName>
    </recommendedName>
</protein>
<dbReference type="EMBL" id="PJEX01000264">
    <property type="protein sequence ID" value="TKW52068.1"/>
    <property type="molecule type" value="Genomic_DNA"/>
</dbReference>
<dbReference type="Gene3D" id="3.20.20.60">
    <property type="entry name" value="Phosphoenolpyruvate-binding domains"/>
    <property type="match status" value="1"/>
</dbReference>
<organism evidence="1 2">
    <name type="scientific">Colletotrichum tanaceti</name>
    <dbReference type="NCBI Taxonomy" id="1306861"/>
    <lineage>
        <taxon>Eukaryota</taxon>
        <taxon>Fungi</taxon>
        <taxon>Dikarya</taxon>
        <taxon>Ascomycota</taxon>
        <taxon>Pezizomycotina</taxon>
        <taxon>Sordariomycetes</taxon>
        <taxon>Hypocreomycetidae</taxon>
        <taxon>Glomerellales</taxon>
        <taxon>Glomerellaceae</taxon>
        <taxon>Colletotrichum</taxon>
        <taxon>Colletotrichum destructivum species complex</taxon>
    </lineage>
</organism>
<dbReference type="InterPro" id="IPR015813">
    <property type="entry name" value="Pyrv/PenolPyrv_kinase-like_dom"/>
</dbReference>
<keyword evidence="2" id="KW-1185">Reference proteome</keyword>
<reference evidence="1 2" key="1">
    <citation type="journal article" date="2019" name="PLoS ONE">
        <title>Comparative genome analysis indicates high evolutionary potential of pathogenicity genes in Colletotrichum tanaceti.</title>
        <authorList>
            <person name="Lelwala R.V."/>
            <person name="Korhonen P.K."/>
            <person name="Young N.D."/>
            <person name="Scott J.B."/>
            <person name="Ades P.A."/>
            <person name="Gasser R.B."/>
            <person name="Taylor P.W.J."/>
        </authorList>
    </citation>
    <scope>NUCLEOTIDE SEQUENCE [LARGE SCALE GENOMIC DNA]</scope>
    <source>
        <strain evidence="1">BRIP57314</strain>
    </source>
</reference>
<dbReference type="STRING" id="1306861.A0A4U6X909"/>
<sequence length="353" mass="40403">MRINNECCYRAEQTFGQAQTKISRQLFWARDEHSVVLTICAQEQKIEKSLEKKRAHACPTDRRVFLMIDKHQFRAASWKLYNKYLRPQLPKFEETRTVPAFLESEATTTHRAASFEFGLRLFMCLNEGTMQSLQSKEGFCRRKKQRLRYMVCTLACPAQHTSPRSSTFVYLWSVIVISLYPAAARTCLSRELRFVDKRRNVSPGWPMNPPSHLPARCGPGHSWPVFPPAPEAPLTYLIKAWLTALGRYYYSYINRHKPYTLNSCCASCNFLSTDAAAHFNQSSYLRGTLNFQSKMSAMQAANRLRTAFTKGGPSFGLWQMIPGANVSRVLARSAGVDWVLVDCEHGNIDGRQF</sequence>
<dbReference type="GO" id="GO:0003824">
    <property type="term" value="F:catalytic activity"/>
    <property type="evidence" value="ECO:0007669"/>
    <property type="project" value="InterPro"/>
</dbReference>
<name>A0A4U6X909_9PEZI</name>
<evidence type="ECO:0000313" key="1">
    <source>
        <dbReference type="EMBL" id="TKW52068.1"/>
    </source>
</evidence>
<dbReference type="Proteomes" id="UP000310108">
    <property type="component" value="Unassembled WGS sequence"/>
</dbReference>
<evidence type="ECO:0008006" key="3">
    <source>
        <dbReference type="Google" id="ProtNLM"/>
    </source>
</evidence>
<comment type="caution">
    <text evidence="1">The sequence shown here is derived from an EMBL/GenBank/DDBJ whole genome shotgun (WGS) entry which is preliminary data.</text>
</comment>
<evidence type="ECO:0000313" key="2">
    <source>
        <dbReference type="Proteomes" id="UP000310108"/>
    </source>
</evidence>